<keyword evidence="3 4" id="KW-0326">Glycosidase</keyword>
<evidence type="ECO:0000313" key="9">
    <source>
        <dbReference type="Proteomes" id="UP000198964"/>
    </source>
</evidence>
<dbReference type="Gene3D" id="2.60.120.560">
    <property type="entry name" value="Exo-inulinase, domain 1"/>
    <property type="match status" value="1"/>
</dbReference>
<dbReference type="SUPFAM" id="SSF49899">
    <property type="entry name" value="Concanavalin A-like lectins/glucanases"/>
    <property type="match status" value="1"/>
</dbReference>
<proteinExistence type="inferred from homology"/>
<dbReference type="GO" id="GO:0005987">
    <property type="term" value="P:sucrose catabolic process"/>
    <property type="evidence" value="ECO:0007669"/>
    <property type="project" value="TreeGrafter"/>
</dbReference>
<dbReference type="InterPro" id="IPR013189">
    <property type="entry name" value="Glyco_hydro_32_C"/>
</dbReference>
<dbReference type="InterPro" id="IPR023296">
    <property type="entry name" value="Glyco_hydro_beta-prop_sf"/>
</dbReference>
<evidence type="ECO:0000259" key="6">
    <source>
        <dbReference type="Pfam" id="PF00251"/>
    </source>
</evidence>
<comment type="similarity">
    <text evidence="1 4">Belongs to the glycosyl hydrolase 32 family.</text>
</comment>
<feature type="signal peptide" evidence="5">
    <location>
        <begin position="1"/>
        <end position="25"/>
    </location>
</feature>
<dbReference type="SMART" id="SM00640">
    <property type="entry name" value="Glyco_32"/>
    <property type="match status" value="1"/>
</dbReference>
<dbReference type="GO" id="GO:0005737">
    <property type="term" value="C:cytoplasm"/>
    <property type="evidence" value="ECO:0007669"/>
    <property type="project" value="TreeGrafter"/>
</dbReference>
<dbReference type="InterPro" id="IPR018053">
    <property type="entry name" value="Glyco_hydro_32_AS"/>
</dbReference>
<dbReference type="Pfam" id="PF00251">
    <property type="entry name" value="Glyco_hydro_32N"/>
    <property type="match status" value="1"/>
</dbReference>
<evidence type="ECO:0000259" key="7">
    <source>
        <dbReference type="Pfam" id="PF08244"/>
    </source>
</evidence>
<dbReference type="AlphaFoldDB" id="A0A1I2B270"/>
<feature type="chain" id="PRO_5011675724" evidence="5">
    <location>
        <begin position="26"/>
        <end position="485"/>
    </location>
</feature>
<dbReference type="InterPro" id="IPR013148">
    <property type="entry name" value="Glyco_hydro_32_N"/>
</dbReference>
<dbReference type="GO" id="GO:0004575">
    <property type="term" value="F:sucrose alpha-glucosidase activity"/>
    <property type="evidence" value="ECO:0007669"/>
    <property type="project" value="TreeGrafter"/>
</dbReference>
<dbReference type="PANTHER" id="PTHR42800:SF1">
    <property type="entry name" value="EXOINULINASE INUD (AFU_ORTHOLOGUE AFUA_5G00480)"/>
    <property type="match status" value="1"/>
</dbReference>
<evidence type="ECO:0000256" key="4">
    <source>
        <dbReference type="RuleBase" id="RU362110"/>
    </source>
</evidence>
<protein>
    <submittedName>
        <fullName evidence="8">Levanase/fructan beta-fructosidase</fullName>
    </submittedName>
</protein>
<dbReference type="InterPro" id="IPR013320">
    <property type="entry name" value="ConA-like_dom_sf"/>
</dbReference>
<dbReference type="RefSeq" id="WP_093918041.1">
    <property type="nucleotide sequence ID" value="NZ_FONW01000001.1"/>
</dbReference>
<dbReference type="CDD" id="cd18622">
    <property type="entry name" value="GH32_Inu-like"/>
    <property type="match status" value="1"/>
</dbReference>
<accession>A0A1I2B270</accession>
<name>A0A1I2B270_9BACT</name>
<dbReference type="PANTHER" id="PTHR42800">
    <property type="entry name" value="EXOINULINASE INUD (AFU_ORTHOLOGUE AFUA_5G00480)"/>
    <property type="match status" value="1"/>
</dbReference>
<dbReference type="Proteomes" id="UP000198964">
    <property type="component" value="Unassembled WGS sequence"/>
</dbReference>
<keyword evidence="5" id="KW-0732">Signal</keyword>
<evidence type="ECO:0000256" key="1">
    <source>
        <dbReference type="ARBA" id="ARBA00009902"/>
    </source>
</evidence>
<keyword evidence="2 4" id="KW-0378">Hydrolase</keyword>
<dbReference type="Gene3D" id="2.115.10.20">
    <property type="entry name" value="Glycosyl hydrolase domain, family 43"/>
    <property type="match status" value="1"/>
</dbReference>
<evidence type="ECO:0000256" key="3">
    <source>
        <dbReference type="ARBA" id="ARBA00023295"/>
    </source>
</evidence>
<gene>
    <name evidence="8" type="ORF">SAMN05216283_101292</name>
</gene>
<feature type="domain" description="Glycosyl hydrolase family 32 C-terminal" evidence="7">
    <location>
        <begin position="354"/>
        <end position="475"/>
    </location>
</feature>
<reference evidence="8 9" key="1">
    <citation type="submission" date="2016-10" db="EMBL/GenBank/DDBJ databases">
        <authorList>
            <person name="de Groot N.N."/>
        </authorList>
    </citation>
    <scope>NUCLEOTIDE SEQUENCE [LARGE SCALE GENOMIC DNA]</scope>
    <source>
        <strain evidence="8 9">CGMCC 1.9156</strain>
    </source>
</reference>
<dbReference type="STRING" id="655355.SAMN05216283_101292"/>
<dbReference type="EMBL" id="FONW01000001">
    <property type="protein sequence ID" value="SFE50282.1"/>
    <property type="molecule type" value="Genomic_DNA"/>
</dbReference>
<dbReference type="PROSITE" id="PS00609">
    <property type="entry name" value="GLYCOSYL_HYDROL_F32"/>
    <property type="match status" value="1"/>
</dbReference>
<dbReference type="SUPFAM" id="SSF75005">
    <property type="entry name" value="Arabinanase/levansucrase/invertase"/>
    <property type="match status" value="1"/>
</dbReference>
<organism evidence="8 9">
    <name type="scientific">Sunxiuqinia elliptica</name>
    <dbReference type="NCBI Taxonomy" id="655355"/>
    <lineage>
        <taxon>Bacteria</taxon>
        <taxon>Pseudomonadati</taxon>
        <taxon>Bacteroidota</taxon>
        <taxon>Bacteroidia</taxon>
        <taxon>Marinilabiliales</taxon>
        <taxon>Prolixibacteraceae</taxon>
        <taxon>Sunxiuqinia</taxon>
    </lineage>
</organism>
<evidence type="ECO:0000313" key="8">
    <source>
        <dbReference type="EMBL" id="SFE50282.1"/>
    </source>
</evidence>
<keyword evidence="9" id="KW-1185">Reference proteome</keyword>
<sequence length="485" mass="55326">MKSLHNYLILSYLLFFSAISSQAQKHNFDEVYRPQFHFTPAQNWMNDPNGLIYFDGVYHLFYQHNPNGNEWGYMHWGHATSKDLVHWEHQPIAIYPDDNSKDKELATAWSGSAIVDHNNLLGLQQGSTPCLLAFYTSKDNGQRIAYSTDKGQTWQKFAGNPVIPFNEKDEARDPKVFWHQESQKYVMVLWRKPDGVQNAQGISIYTSENLTDWNYESHVPGFYECPDLVKLPVNRRADDTRWVIFDGDGSYIVGQFDGKKFSPETPKIQGDYGKNYYATQTFSNIPEEDGRVIQLAWMRGGEFPDMPFNGQMTFPSELALTTYLEGIRLVRTPIKEIELLHEKGAVWENKNLIPGLNKNLTKKVKGDCLHIKGTFELKTVNSFGFVVRNSRKEVGVEIRYDATKNVLSCLGKGVRLMPEDGKIELEILLDRTSLELFGNGGKAVLSSCYKAEPSAQDLVLYNTGGELLVEKLEVHPIKSIYLPED</sequence>
<evidence type="ECO:0000256" key="5">
    <source>
        <dbReference type="SAM" id="SignalP"/>
    </source>
</evidence>
<feature type="domain" description="Glycosyl hydrolase family 32 N-terminal" evidence="6">
    <location>
        <begin position="37"/>
        <end position="333"/>
    </location>
</feature>
<dbReference type="InterPro" id="IPR001362">
    <property type="entry name" value="Glyco_hydro_32"/>
</dbReference>
<evidence type="ECO:0000256" key="2">
    <source>
        <dbReference type="ARBA" id="ARBA00022801"/>
    </source>
</evidence>
<dbReference type="Pfam" id="PF08244">
    <property type="entry name" value="Glyco_hydro_32C"/>
    <property type="match status" value="1"/>
</dbReference>